<dbReference type="Proteomes" id="UP001490940">
    <property type="component" value="Unassembled WGS sequence"/>
</dbReference>
<evidence type="ECO:0000313" key="6">
    <source>
        <dbReference type="Proteomes" id="UP001490940"/>
    </source>
</evidence>
<evidence type="ECO:0000313" key="3">
    <source>
        <dbReference type="EMBL" id="MEM0703800.1"/>
    </source>
</evidence>
<keyword evidence="1" id="KW-0732">Signal</keyword>
<dbReference type="SUPFAM" id="SSF49354">
    <property type="entry name" value="PapD-like"/>
    <property type="match status" value="1"/>
</dbReference>
<dbReference type="RefSeq" id="WP_063450748.1">
    <property type="nucleotide sequence ID" value="NZ_JADNYR010000008.1"/>
</dbReference>
<dbReference type="GO" id="GO:0030288">
    <property type="term" value="C:outer membrane-bounded periplasmic space"/>
    <property type="evidence" value="ECO:0007669"/>
    <property type="project" value="InterPro"/>
</dbReference>
<evidence type="ECO:0000259" key="2">
    <source>
        <dbReference type="Pfam" id="PF00345"/>
    </source>
</evidence>
<dbReference type="Gene3D" id="2.60.40.10">
    <property type="entry name" value="Immunoglobulins"/>
    <property type="match status" value="1"/>
</dbReference>
<accession>A0AAE8UCK5</accession>
<feature type="domain" description="Pili assembly chaperone N-terminal" evidence="2">
    <location>
        <begin position="27"/>
        <end position="144"/>
    </location>
</feature>
<feature type="signal peptide" evidence="1">
    <location>
        <begin position="1"/>
        <end position="24"/>
    </location>
</feature>
<sequence>MRRFLPCFIIWLMMLALLSRYALAATLQVAPVTLDMQSGQRATAVYLTNSGKTAIHAQIRVYEWSQKNGKDVLEATEEVVSSPAMTSLAPGQQQLVRIIVMQPGAHEQEQSYRLIIDELPDAASRAANPSAVHFLLRYSIPVFIAGSQTTPVSQAVLSCEQADIPATLRCYNAGNRHIRLSHLQVLTADGQVAAAVKGLAGYVLPGQTALVPLKQTPRHALSALRAYINDDRHASQIPLRPLAARAPALATAHAASSPG</sequence>
<evidence type="ECO:0000313" key="5">
    <source>
        <dbReference type="Proteomes" id="UP000291623"/>
    </source>
</evidence>
<dbReference type="PANTHER" id="PTHR30251:SF4">
    <property type="entry name" value="SLR1668 PROTEIN"/>
    <property type="match status" value="1"/>
</dbReference>
<reference evidence="3 6" key="2">
    <citation type="submission" date="2024-04" db="EMBL/GenBank/DDBJ databases">
        <title>Draft genome sequence of a multidrug-resistant Enterobacter quasihormaechei Hakim RU_CBWE strain isolated from pond surface water at the University of Rajshahi in Bangladesh.</title>
        <authorList>
            <person name="Raihan J."/>
            <person name="Islam M.S."/>
            <person name="Khan M.U."/>
            <person name="Romance M."/>
            <person name="Haque M.H."/>
        </authorList>
    </citation>
    <scope>NUCLEOTIDE SEQUENCE [LARGE SCALE GENOMIC DNA]</scope>
    <source>
        <strain evidence="3 6">Hakim RU_CBWE</strain>
    </source>
</reference>
<evidence type="ECO:0000256" key="1">
    <source>
        <dbReference type="SAM" id="SignalP"/>
    </source>
</evidence>
<dbReference type="EMBL" id="SJON01000004">
    <property type="protein sequence ID" value="TCB87967.1"/>
    <property type="molecule type" value="Genomic_DNA"/>
</dbReference>
<dbReference type="EMBL" id="JBCGUG010000002">
    <property type="protein sequence ID" value="MEM0703800.1"/>
    <property type="molecule type" value="Genomic_DNA"/>
</dbReference>
<proteinExistence type="predicted"/>
<keyword evidence="6" id="KW-1185">Reference proteome</keyword>
<reference evidence="4 5" key="1">
    <citation type="submission" date="2019-02" db="EMBL/GenBank/DDBJ databases">
        <title>The draft genome of Enterobacter spp. strains.</title>
        <authorList>
            <person name="Wang C."/>
            <person name="Feng Y."/>
            <person name="Zong Z."/>
        </authorList>
    </citation>
    <scope>NUCLEOTIDE SEQUENCE [LARGE SCALE GENOMIC DNA]</scope>
    <source>
        <strain evidence="4 5">WCHEQ120003</strain>
    </source>
</reference>
<dbReference type="PANTHER" id="PTHR30251">
    <property type="entry name" value="PILUS ASSEMBLY CHAPERONE"/>
    <property type="match status" value="1"/>
</dbReference>
<dbReference type="InterPro" id="IPR013783">
    <property type="entry name" value="Ig-like_fold"/>
</dbReference>
<dbReference type="InterPro" id="IPR016147">
    <property type="entry name" value="Pili_assmbl_chaperone_N"/>
</dbReference>
<dbReference type="GO" id="GO:0071555">
    <property type="term" value="P:cell wall organization"/>
    <property type="evidence" value="ECO:0007669"/>
    <property type="project" value="InterPro"/>
</dbReference>
<gene>
    <name evidence="3" type="ORF">AAGT82_05040</name>
    <name evidence="4" type="ORF">E0L16_07345</name>
</gene>
<comment type="caution">
    <text evidence="4">The sequence shown here is derived from an EMBL/GenBank/DDBJ whole genome shotgun (WGS) entry which is preliminary data.</text>
</comment>
<dbReference type="InterPro" id="IPR008962">
    <property type="entry name" value="PapD-like_sf"/>
</dbReference>
<name>A0AAE8UCK5_9ENTR</name>
<dbReference type="Proteomes" id="UP000291623">
    <property type="component" value="Unassembled WGS sequence"/>
</dbReference>
<dbReference type="AlphaFoldDB" id="A0AAE8UCK5"/>
<feature type="chain" id="PRO_5042120862" evidence="1">
    <location>
        <begin position="25"/>
        <end position="259"/>
    </location>
</feature>
<evidence type="ECO:0000313" key="4">
    <source>
        <dbReference type="EMBL" id="TCB87967.1"/>
    </source>
</evidence>
<dbReference type="InterPro" id="IPR050643">
    <property type="entry name" value="Periplasmic_pilus_chap"/>
</dbReference>
<dbReference type="Pfam" id="PF00345">
    <property type="entry name" value="PapD_N"/>
    <property type="match status" value="1"/>
</dbReference>
<protein>
    <submittedName>
        <fullName evidence="4">Molecular chaperone</fullName>
    </submittedName>
</protein>
<organism evidence="4 5">
    <name type="scientific">Enterobacter quasihormaechei</name>
    <dbReference type="NCBI Taxonomy" id="2529382"/>
    <lineage>
        <taxon>Bacteria</taxon>
        <taxon>Pseudomonadati</taxon>
        <taxon>Pseudomonadota</taxon>
        <taxon>Gammaproteobacteria</taxon>
        <taxon>Enterobacterales</taxon>
        <taxon>Enterobacteriaceae</taxon>
        <taxon>Enterobacter</taxon>
    </lineage>
</organism>
<dbReference type="GeneID" id="92384596"/>